<dbReference type="EMBL" id="CAKOAT010135154">
    <property type="protein sequence ID" value="CAH8337440.1"/>
    <property type="molecule type" value="Genomic_DNA"/>
</dbReference>
<evidence type="ECO:0000256" key="2">
    <source>
        <dbReference type="ARBA" id="ARBA00023306"/>
    </source>
</evidence>
<organism evidence="4 5">
    <name type="scientific">Eruca vesicaria subsp. sativa</name>
    <name type="common">Garden rocket</name>
    <name type="synonym">Eruca sativa</name>
    <dbReference type="NCBI Taxonomy" id="29727"/>
    <lineage>
        <taxon>Eukaryota</taxon>
        <taxon>Viridiplantae</taxon>
        <taxon>Streptophyta</taxon>
        <taxon>Embryophyta</taxon>
        <taxon>Tracheophyta</taxon>
        <taxon>Spermatophyta</taxon>
        <taxon>Magnoliopsida</taxon>
        <taxon>eudicotyledons</taxon>
        <taxon>Gunneridae</taxon>
        <taxon>Pentapetalae</taxon>
        <taxon>rosids</taxon>
        <taxon>malvids</taxon>
        <taxon>Brassicales</taxon>
        <taxon>Brassicaceae</taxon>
        <taxon>Brassiceae</taxon>
        <taxon>Eruca</taxon>
    </lineage>
</organism>
<dbReference type="PANTHER" id="PTHR33142">
    <property type="entry name" value="CYCLIN-DEPENDENT PROTEIN KINASE INHIBITOR SMR13"/>
    <property type="match status" value="1"/>
</dbReference>
<evidence type="ECO:0000313" key="5">
    <source>
        <dbReference type="Proteomes" id="UP001642260"/>
    </source>
</evidence>
<evidence type="ECO:0000256" key="1">
    <source>
        <dbReference type="ARBA" id="ARBA00023013"/>
    </source>
</evidence>
<protein>
    <submittedName>
        <fullName evidence="4">Uncharacterized protein</fullName>
    </submittedName>
</protein>
<dbReference type="InterPro" id="IPR040389">
    <property type="entry name" value="SMR"/>
</dbReference>
<keyword evidence="2" id="KW-0131">Cell cycle</keyword>
<dbReference type="AlphaFoldDB" id="A0ABC8JSY3"/>
<sequence>MDSPGKLLNVKIPVQAPNNKKPEKEGEEEDGFTTPKGVQFIIPPQVKCPPAPIRGGVQQKTIEKRRKKSTPRRLTSVDVEDLSTFFSGTHI</sequence>
<evidence type="ECO:0000256" key="3">
    <source>
        <dbReference type="SAM" id="MobiDB-lite"/>
    </source>
</evidence>
<gene>
    <name evidence="4" type="ORF">ERUC_LOCUS14457</name>
</gene>
<comment type="caution">
    <text evidence="4">The sequence shown here is derived from an EMBL/GenBank/DDBJ whole genome shotgun (WGS) entry which is preliminary data.</text>
</comment>
<dbReference type="GO" id="GO:0004860">
    <property type="term" value="F:protein kinase inhibitor activity"/>
    <property type="evidence" value="ECO:0007669"/>
    <property type="project" value="UniProtKB-KW"/>
</dbReference>
<feature type="region of interest" description="Disordered" evidence="3">
    <location>
        <begin position="1"/>
        <end position="74"/>
    </location>
</feature>
<keyword evidence="5" id="KW-1185">Reference proteome</keyword>
<dbReference type="PANTHER" id="PTHR33142:SF104">
    <property type="entry name" value="(RAPE) HYPOTHETICAL PROTEIN"/>
    <property type="match status" value="1"/>
</dbReference>
<evidence type="ECO:0000313" key="4">
    <source>
        <dbReference type="EMBL" id="CAH8337440.1"/>
    </source>
</evidence>
<keyword evidence="1" id="KW-0649">Protein kinase inhibitor</keyword>
<dbReference type="Proteomes" id="UP001642260">
    <property type="component" value="Unassembled WGS sequence"/>
</dbReference>
<proteinExistence type="predicted"/>
<name>A0ABC8JSY3_ERUVS</name>
<reference evidence="4 5" key="1">
    <citation type="submission" date="2022-03" db="EMBL/GenBank/DDBJ databases">
        <authorList>
            <person name="Macdonald S."/>
            <person name="Ahmed S."/>
            <person name="Newling K."/>
        </authorList>
    </citation>
    <scope>NUCLEOTIDE SEQUENCE [LARGE SCALE GENOMIC DNA]</scope>
</reference>
<accession>A0ABC8JSY3</accession>